<proteinExistence type="predicted"/>
<keyword evidence="4" id="KW-1185">Reference proteome</keyword>
<dbReference type="Gene3D" id="3.40.190.10">
    <property type="entry name" value="Periplasmic binding protein-like II"/>
    <property type="match status" value="2"/>
</dbReference>
<feature type="domain" description="PBP" evidence="2">
    <location>
        <begin position="28"/>
        <end position="267"/>
    </location>
</feature>
<reference evidence="3 4" key="1">
    <citation type="submission" date="2018-11" db="EMBL/GenBank/DDBJ databases">
        <title>Novel bacteria species description.</title>
        <authorList>
            <person name="Han J.-H."/>
        </authorList>
    </citation>
    <scope>NUCLEOTIDE SEQUENCE [LARGE SCALE GENOMIC DNA]</scope>
    <source>
        <strain evidence="3 4">KCTC23259</strain>
    </source>
</reference>
<dbReference type="SUPFAM" id="SSF53850">
    <property type="entry name" value="Periplasmic binding protein-like II"/>
    <property type="match status" value="1"/>
</dbReference>
<gene>
    <name evidence="3" type="ORF">EGI31_24945</name>
</gene>
<protein>
    <recommendedName>
        <fullName evidence="2">PBP domain-containing protein</fullName>
    </recommendedName>
</protein>
<evidence type="ECO:0000313" key="3">
    <source>
        <dbReference type="EMBL" id="MCP9766199.1"/>
    </source>
</evidence>
<dbReference type="PANTHER" id="PTHR30570:SF1">
    <property type="entry name" value="PHOSPHATE-BINDING PROTEIN PSTS"/>
    <property type="match status" value="1"/>
</dbReference>
<dbReference type="PROSITE" id="PS51257">
    <property type="entry name" value="PROKAR_LIPOPROTEIN"/>
    <property type="match status" value="1"/>
</dbReference>
<dbReference type="AlphaFoldDB" id="A0AAE3H8H7"/>
<accession>A0AAE3H8H7</accession>
<organism evidence="3 4">
    <name type="scientific">Lacihabitans soyangensis</name>
    <dbReference type="NCBI Taxonomy" id="869394"/>
    <lineage>
        <taxon>Bacteria</taxon>
        <taxon>Pseudomonadati</taxon>
        <taxon>Bacteroidota</taxon>
        <taxon>Cytophagia</taxon>
        <taxon>Cytophagales</taxon>
        <taxon>Leadbetterellaceae</taxon>
        <taxon>Lacihabitans</taxon>
    </lineage>
</organism>
<dbReference type="EMBL" id="RJUF01000196">
    <property type="protein sequence ID" value="MCP9766199.1"/>
    <property type="molecule type" value="Genomic_DNA"/>
</dbReference>
<dbReference type="PANTHER" id="PTHR30570">
    <property type="entry name" value="PERIPLASMIC PHOSPHATE BINDING COMPONENT OF PHOSPHATE ABC TRANSPORTER"/>
    <property type="match status" value="1"/>
</dbReference>
<evidence type="ECO:0000256" key="1">
    <source>
        <dbReference type="ARBA" id="ARBA00022729"/>
    </source>
</evidence>
<dbReference type="RefSeq" id="WP_255039909.1">
    <property type="nucleotide sequence ID" value="NZ_RJUF01000196.1"/>
</dbReference>
<name>A0AAE3H8H7_9BACT</name>
<dbReference type="Proteomes" id="UP001204144">
    <property type="component" value="Unassembled WGS sequence"/>
</dbReference>
<dbReference type="Pfam" id="PF12849">
    <property type="entry name" value="PBP_like_2"/>
    <property type="match status" value="1"/>
</dbReference>
<evidence type="ECO:0000259" key="2">
    <source>
        <dbReference type="Pfam" id="PF12849"/>
    </source>
</evidence>
<evidence type="ECO:0000313" key="4">
    <source>
        <dbReference type="Proteomes" id="UP001204144"/>
    </source>
</evidence>
<keyword evidence="1" id="KW-0732">Signal</keyword>
<dbReference type="InterPro" id="IPR024370">
    <property type="entry name" value="PBP_domain"/>
</dbReference>
<dbReference type="InterPro" id="IPR050811">
    <property type="entry name" value="Phosphate_ABC_transporter"/>
</dbReference>
<comment type="caution">
    <text evidence="3">The sequence shown here is derived from an EMBL/GenBank/DDBJ whole genome shotgun (WGS) entry which is preliminary data.</text>
</comment>
<sequence>MKIKFLFYILIIGLTACNTTTKEEPNINKGTITIAVDESIKPIIDAQIFAHHIHYPGTKIITKYMPETQGINMLLDDSLTMACTTREFNESELNELKNRGIKYLPARMALDAVALIRNKSNTDTTITLAQLKEMLTDKNSKTKLVFDRSNSSNLNVIMEKLKLKTINTANVFSADGNLQVIDYVKKSPDAIGFIGFNWISDTDDSEAQALLKSINLVAVGESKEKGFYKINFKNLNKRKYPLERFVYLHTLTKTWGVENGFIRFACSKPGQLVTEKMGLVPFYIIPKEFLLDTKPMKK</sequence>